<dbReference type="InterPro" id="IPR050952">
    <property type="entry name" value="TRIM-NHL_E3_ligases"/>
</dbReference>
<dbReference type="Proteomes" id="UP000502179">
    <property type="component" value="Chromosome"/>
</dbReference>
<dbReference type="Pfam" id="PF01436">
    <property type="entry name" value="NHL"/>
    <property type="match status" value="1"/>
</dbReference>
<dbReference type="PANTHER" id="PTHR24104">
    <property type="entry name" value="E3 UBIQUITIN-PROTEIN LIGASE NHLRC1-RELATED"/>
    <property type="match status" value="1"/>
</dbReference>
<proteinExistence type="predicted"/>
<dbReference type="Gene3D" id="2.120.10.30">
    <property type="entry name" value="TolB, C-terminal domain"/>
    <property type="match status" value="3"/>
</dbReference>
<dbReference type="EMBL" id="CP048877">
    <property type="protein sequence ID" value="QIJ72554.1"/>
    <property type="molecule type" value="Genomic_DNA"/>
</dbReference>
<organism evidence="2 3">
    <name type="scientific">Thermosulfuriphilus ammonigenes</name>
    <dbReference type="NCBI Taxonomy" id="1936021"/>
    <lineage>
        <taxon>Bacteria</taxon>
        <taxon>Pseudomonadati</taxon>
        <taxon>Thermodesulfobacteriota</taxon>
        <taxon>Thermodesulfobacteria</taxon>
        <taxon>Thermodesulfobacteriales</taxon>
        <taxon>Thermodesulfobacteriaceae</taxon>
        <taxon>Thermosulfuriphilus</taxon>
    </lineage>
</organism>
<reference evidence="2 3" key="1">
    <citation type="submission" date="2020-02" db="EMBL/GenBank/DDBJ databases">
        <title>Genome analysis of Thermosulfuriphilus ammonigenes ST65T, an anaerobic thermophilic chemolithoautotrophic bacterium isolated from a deep-sea hydrothermal vent.</title>
        <authorList>
            <person name="Slobodkina G."/>
            <person name="Allioux M."/>
            <person name="Merkel A."/>
            <person name="Alain K."/>
            <person name="Jebbar M."/>
            <person name="Slobodkin A."/>
        </authorList>
    </citation>
    <scope>NUCLEOTIDE SEQUENCE [LARGE SCALE GENOMIC DNA]</scope>
    <source>
        <strain evidence="2 3">ST65</strain>
    </source>
</reference>
<evidence type="ECO:0000313" key="3">
    <source>
        <dbReference type="Proteomes" id="UP000502179"/>
    </source>
</evidence>
<dbReference type="PROSITE" id="PS51125">
    <property type="entry name" value="NHL"/>
    <property type="match status" value="2"/>
</dbReference>
<accession>A0A6G7PXY5</accession>
<dbReference type="RefSeq" id="WP_166032771.1">
    <property type="nucleotide sequence ID" value="NZ_CP048877.1"/>
</dbReference>
<dbReference type="GO" id="GO:0043161">
    <property type="term" value="P:proteasome-mediated ubiquitin-dependent protein catabolic process"/>
    <property type="evidence" value="ECO:0007669"/>
    <property type="project" value="TreeGrafter"/>
</dbReference>
<gene>
    <name evidence="2" type="ORF">G4V39_09845</name>
</gene>
<name>A0A6G7PXY5_9BACT</name>
<protein>
    <submittedName>
        <fullName evidence="2">Uncharacterized protein</fullName>
    </submittedName>
</protein>
<evidence type="ECO:0000313" key="2">
    <source>
        <dbReference type="EMBL" id="QIJ72554.1"/>
    </source>
</evidence>
<dbReference type="InterPro" id="IPR001258">
    <property type="entry name" value="NHL_repeat"/>
</dbReference>
<dbReference type="SUPFAM" id="SSF75011">
    <property type="entry name" value="3-carboxy-cis,cis-mucoante lactonizing enzyme"/>
    <property type="match status" value="1"/>
</dbReference>
<dbReference type="GO" id="GO:0008270">
    <property type="term" value="F:zinc ion binding"/>
    <property type="evidence" value="ECO:0007669"/>
    <property type="project" value="UniProtKB-KW"/>
</dbReference>
<dbReference type="PANTHER" id="PTHR24104:SF25">
    <property type="entry name" value="PROTEIN LIN-41"/>
    <property type="match status" value="1"/>
</dbReference>
<dbReference type="GO" id="GO:0000209">
    <property type="term" value="P:protein polyubiquitination"/>
    <property type="evidence" value="ECO:0007669"/>
    <property type="project" value="TreeGrafter"/>
</dbReference>
<evidence type="ECO:0000256" key="1">
    <source>
        <dbReference type="ARBA" id="ARBA00022737"/>
    </source>
</evidence>
<keyword evidence="1" id="KW-0677">Repeat</keyword>
<dbReference type="CDD" id="cd05819">
    <property type="entry name" value="NHL"/>
    <property type="match status" value="1"/>
</dbReference>
<dbReference type="InterPro" id="IPR011042">
    <property type="entry name" value="6-blade_b-propeller_TolB-like"/>
</dbReference>
<dbReference type="GO" id="GO:0061630">
    <property type="term" value="F:ubiquitin protein ligase activity"/>
    <property type="evidence" value="ECO:0007669"/>
    <property type="project" value="TreeGrafter"/>
</dbReference>
<dbReference type="KEGG" id="tav:G4V39_09845"/>
<keyword evidence="3" id="KW-1185">Reference proteome</keyword>
<sequence>MAEIKVVAILKTDDLGKPLSYPSALAYDPVRDELYVTDASRSKIVIYSPDLFPVFSIGPGRGVVAPTGLALDSEGNLYVCQNPTEKEPRARISVFNAAAIKVRDIYFEGFEGADSFYPKSVAIGIHGQIYVTGLDFAGVVVLDREGKFLHLLSPKDSVSANLPPKKAVITDVFIDEKGRIYLVSEEMGRLYVYDSQERYLFKAGQKGGSSGKLSRPRGVAADPERGLIYVVDYMRHMGQAFRYDDGRLLFEFGGRGWSPGWFNYPTDIVVDKYGRIYVADLFNHRVQVVELVQKGMGSVPLNTTPSFITPLQKLKK</sequence>
<dbReference type="AlphaFoldDB" id="A0A6G7PXY5"/>